<gene>
    <name evidence="12" type="primary">gatB_2</name>
    <name evidence="10" type="synonym">gatB</name>
    <name evidence="12" type="ORF">AN618_23340</name>
</gene>
<accession>A0A140L1C8</accession>
<dbReference type="GO" id="GO:0016740">
    <property type="term" value="F:transferase activity"/>
    <property type="evidence" value="ECO:0007669"/>
    <property type="project" value="UniProtKB-KW"/>
</dbReference>
<dbReference type="NCBIfam" id="TIGR00133">
    <property type="entry name" value="gatB"/>
    <property type="match status" value="1"/>
</dbReference>
<dbReference type="Proteomes" id="UP000070427">
    <property type="component" value="Unassembled WGS sequence"/>
</dbReference>
<keyword evidence="4 10" id="KW-0547">Nucleotide-binding</keyword>
<dbReference type="NCBIfam" id="NF004012">
    <property type="entry name" value="PRK05477.1-2"/>
    <property type="match status" value="1"/>
</dbReference>
<dbReference type="FunFam" id="1.10.150.380:FF:000001">
    <property type="entry name" value="Aspartyl/glutamyl-tRNA(Asn/Gln) amidotransferase subunit B"/>
    <property type="match status" value="1"/>
</dbReference>
<dbReference type="PANTHER" id="PTHR11659:SF0">
    <property type="entry name" value="GLUTAMYL-TRNA(GLN) AMIDOTRANSFERASE SUBUNIT B, MITOCHONDRIAL"/>
    <property type="match status" value="1"/>
</dbReference>
<dbReference type="Gene3D" id="1.10.150.380">
    <property type="entry name" value="GatB domain, N-terminal subdomain"/>
    <property type="match status" value="1"/>
</dbReference>
<dbReference type="InterPro" id="IPR014746">
    <property type="entry name" value="Gln_synth/guanido_kin_cat_dom"/>
</dbReference>
<dbReference type="InterPro" id="IPR042114">
    <property type="entry name" value="GatB_C_1"/>
</dbReference>
<dbReference type="InterPro" id="IPR018027">
    <property type="entry name" value="Asn/Gln_amidotransferase"/>
</dbReference>
<sequence length="475" mass="54190">MEFETVIGLEVHVELLTKSKVFCSCTTEFGGEVNTHCCPVCLGMPGVLPVLNKKAVEYAIKAALALNCEIPEFSKFDRKNYFYPDLPKAYQISQYDLPLARKGYIEIEVDGKPKRIGINRIHLEEDAGKLIHEEGKSYSLVDLNRTGVPLIEIVSEPDIRTPEEAWLYLNKLKTILQYIEVSDCKMEEGSLRCDTNISLRPKGSDKFGTKVELKNLGSFRAVRRSLEYEEKRQREILESGGVVIQETRRWDEARGITIPLRSKEEAHDYRYFPDPDLVPIVIDREWVEKLKSELPELPDARKKRYMEEYGLPAYDAGVITASKALANFFEECVSQYHDPKTVSNWVMSEMLGILNETGREVDEIPFKPEQLVKMLKMIDNGTISGKIAKEVFREMFDTGKDPEAIVKEKGLTQISDEKELEKIAKKVIEENPKSVEDYKKGKEKALGFLVGQIMKETRGKANPQLVNKILKELLS</sequence>
<dbReference type="OrthoDB" id="9804078at2"/>
<dbReference type="FunFam" id="1.10.10.410:FF:000001">
    <property type="entry name" value="Aspartyl/glutamyl-tRNA(Asn/Gln) amidotransferase subunit B"/>
    <property type="match status" value="1"/>
</dbReference>
<dbReference type="GO" id="GO:0005524">
    <property type="term" value="F:ATP binding"/>
    <property type="evidence" value="ECO:0007669"/>
    <property type="project" value="UniProtKB-KW"/>
</dbReference>
<evidence type="ECO:0000313" key="13">
    <source>
        <dbReference type="Proteomes" id="UP000070427"/>
    </source>
</evidence>
<evidence type="ECO:0000313" key="12">
    <source>
        <dbReference type="EMBL" id="KXG74353.1"/>
    </source>
</evidence>
<dbReference type="FunCoup" id="A0A140L1C8">
    <property type="interactions" value="411"/>
</dbReference>
<evidence type="ECO:0000256" key="1">
    <source>
        <dbReference type="ARBA" id="ARBA00005306"/>
    </source>
</evidence>
<dbReference type="InterPro" id="IPR017959">
    <property type="entry name" value="Asn/Gln-tRNA_amidoTrfase_suB/E"/>
</dbReference>
<keyword evidence="6 10" id="KW-0648">Protein biosynthesis</keyword>
<evidence type="ECO:0000256" key="3">
    <source>
        <dbReference type="ARBA" id="ARBA00022598"/>
    </source>
</evidence>
<comment type="caution">
    <text evidence="12">The sequence shown here is derived from an EMBL/GenBank/DDBJ whole genome shotgun (WGS) entry which is preliminary data.</text>
</comment>
<dbReference type="Pfam" id="PF02934">
    <property type="entry name" value="GatB_N"/>
    <property type="match status" value="1"/>
</dbReference>
<dbReference type="SUPFAM" id="SSF89095">
    <property type="entry name" value="GatB/YqeY motif"/>
    <property type="match status" value="1"/>
</dbReference>
<dbReference type="GO" id="GO:0050567">
    <property type="term" value="F:glutaminyl-tRNA synthase (glutamine-hydrolyzing) activity"/>
    <property type="evidence" value="ECO:0007669"/>
    <property type="project" value="UniProtKB-UniRule"/>
</dbReference>
<dbReference type="PATRIC" id="fig|520764.3.peg.2517"/>
<dbReference type="EC" id="6.3.5.-" evidence="10"/>
<dbReference type="RefSeq" id="WP_066355369.1">
    <property type="nucleotide sequence ID" value="NZ_LOED01000051.1"/>
</dbReference>
<comment type="catalytic activity">
    <reaction evidence="8 10">
        <text>L-aspartyl-tRNA(Asn) + L-glutamine + ATP + H2O = L-asparaginyl-tRNA(Asn) + L-glutamate + ADP + phosphate + 2 H(+)</text>
        <dbReference type="Rhea" id="RHEA:14513"/>
        <dbReference type="Rhea" id="RHEA-COMP:9674"/>
        <dbReference type="Rhea" id="RHEA-COMP:9677"/>
        <dbReference type="ChEBI" id="CHEBI:15377"/>
        <dbReference type="ChEBI" id="CHEBI:15378"/>
        <dbReference type="ChEBI" id="CHEBI:29985"/>
        <dbReference type="ChEBI" id="CHEBI:30616"/>
        <dbReference type="ChEBI" id="CHEBI:43474"/>
        <dbReference type="ChEBI" id="CHEBI:58359"/>
        <dbReference type="ChEBI" id="CHEBI:78515"/>
        <dbReference type="ChEBI" id="CHEBI:78516"/>
        <dbReference type="ChEBI" id="CHEBI:456216"/>
    </reaction>
</comment>
<evidence type="ECO:0000256" key="7">
    <source>
        <dbReference type="ARBA" id="ARBA00024799"/>
    </source>
</evidence>
<comment type="catalytic activity">
    <reaction evidence="9 10">
        <text>L-glutamyl-tRNA(Gln) + L-glutamine + ATP + H2O = L-glutaminyl-tRNA(Gln) + L-glutamate + ADP + phosphate + H(+)</text>
        <dbReference type="Rhea" id="RHEA:17521"/>
        <dbReference type="Rhea" id="RHEA-COMP:9681"/>
        <dbReference type="Rhea" id="RHEA-COMP:9684"/>
        <dbReference type="ChEBI" id="CHEBI:15377"/>
        <dbReference type="ChEBI" id="CHEBI:15378"/>
        <dbReference type="ChEBI" id="CHEBI:29985"/>
        <dbReference type="ChEBI" id="CHEBI:30616"/>
        <dbReference type="ChEBI" id="CHEBI:43474"/>
        <dbReference type="ChEBI" id="CHEBI:58359"/>
        <dbReference type="ChEBI" id="CHEBI:78520"/>
        <dbReference type="ChEBI" id="CHEBI:78521"/>
        <dbReference type="ChEBI" id="CHEBI:456216"/>
    </reaction>
</comment>
<dbReference type="SMART" id="SM00845">
    <property type="entry name" value="GatB_Yqey"/>
    <property type="match status" value="1"/>
</dbReference>
<evidence type="ECO:0000256" key="9">
    <source>
        <dbReference type="ARBA" id="ARBA00047913"/>
    </source>
</evidence>
<organism evidence="12 13">
    <name type="scientific">Fervidicola ferrireducens</name>
    <dbReference type="NCBI Taxonomy" id="520764"/>
    <lineage>
        <taxon>Bacteria</taxon>
        <taxon>Bacillati</taxon>
        <taxon>Bacillota</taxon>
        <taxon>Clostridia</taxon>
        <taxon>Thermosediminibacterales</taxon>
        <taxon>Thermosediminibacteraceae</taxon>
        <taxon>Fervidicola</taxon>
    </lineage>
</organism>
<evidence type="ECO:0000256" key="5">
    <source>
        <dbReference type="ARBA" id="ARBA00022840"/>
    </source>
</evidence>
<comment type="function">
    <text evidence="7 10">Allows the formation of correctly charged Asn-tRNA(Asn) or Gln-tRNA(Gln) through the transamidation of misacylated Asp-tRNA(Asn) or Glu-tRNA(Gln) in organisms which lack either or both of asparaginyl-tRNA or glutaminyl-tRNA synthetases. The reaction takes place in the presence of glutamine and ATP through an activated phospho-Asp-tRNA(Asn) or phospho-Glu-tRNA(Gln).</text>
</comment>
<evidence type="ECO:0000259" key="11">
    <source>
        <dbReference type="SMART" id="SM00845"/>
    </source>
</evidence>
<dbReference type="InParanoid" id="A0A140L1C8"/>
<keyword evidence="12" id="KW-0808">Transferase</keyword>
<dbReference type="InterPro" id="IPR003789">
    <property type="entry name" value="Asn/Gln_tRNA_amidoTrase-B-like"/>
</dbReference>
<proteinExistence type="inferred from homology"/>
<dbReference type="STRING" id="520764.AN618_23340"/>
<dbReference type="GO" id="GO:0050566">
    <property type="term" value="F:asparaginyl-tRNA synthase (glutamine-hydrolyzing) activity"/>
    <property type="evidence" value="ECO:0007669"/>
    <property type="project" value="RHEA"/>
</dbReference>
<dbReference type="InterPro" id="IPR017958">
    <property type="entry name" value="Gln-tRNA_amidoTrfase_suB_CS"/>
</dbReference>
<evidence type="ECO:0000256" key="4">
    <source>
        <dbReference type="ARBA" id="ARBA00022741"/>
    </source>
</evidence>
<keyword evidence="3 10" id="KW-0436">Ligase</keyword>
<dbReference type="Pfam" id="PF02637">
    <property type="entry name" value="GatB_Yqey"/>
    <property type="match status" value="1"/>
</dbReference>
<dbReference type="SUPFAM" id="SSF55931">
    <property type="entry name" value="Glutamine synthetase/guanido kinase"/>
    <property type="match status" value="1"/>
</dbReference>
<dbReference type="GO" id="GO:0006412">
    <property type="term" value="P:translation"/>
    <property type="evidence" value="ECO:0007669"/>
    <property type="project" value="UniProtKB-UniRule"/>
</dbReference>
<dbReference type="HAMAP" id="MF_00121">
    <property type="entry name" value="GatB"/>
    <property type="match status" value="1"/>
</dbReference>
<dbReference type="PANTHER" id="PTHR11659">
    <property type="entry name" value="GLUTAMYL-TRNA GLN AMIDOTRANSFERASE SUBUNIT B MITOCHONDRIAL AND PROKARYOTIC PET112-RELATED"/>
    <property type="match status" value="1"/>
</dbReference>
<dbReference type="InterPro" id="IPR006075">
    <property type="entry name" value="Asn/Gln-tRNA_Trfase_suB/E_cat"/>
</dbReference>
<comment type="similarity">
    <text evidence="1 10">Belongs to the GatB/GatE family. GatB subfamily.</text>
</comment>
<reference evidence="12 13" key="1">
    <citation type="submission" date="2015-12" db="EMBL/GenBank/DDBJ databases">
        <title>Draft genome sequnece of Fervidicola ferrireducens strain Y170.</title>
        <authorList>
            <person name="Patel B.K."/>
        </authorList>
    </citation>
    <scope>NUCLEOTIDE SEQUENCE [LARGE SCALE GENOMIC DNA]</scope>
    <source>
        <strain evidence="12 13">Y170</strain>
    </source>
</reference>
<dbReference type="InterPro" id="IPR023168">
    <property type="entry name" value="GatB_Yqey_C_2"/>
</dbReference>
<dbReference type="GO" id="GO:0070681">
    <property type="term" value="P:glutaminyl-tRNAGln biosynthesis via transamidation"/>
    <property type="evidence" value="ECO:0007669"/>
    <property type="project" value="TreeGrafter"/>
</dbReference>
<protein>
    <recommendedName>
        <fullName evidence="10">Aspartyl/glutamyl-tRNA(Asn/Gln) amidotransferase subunit B</fullName>
        <shortName evidence="10">Asp/Glu-ADT subunit B</shortName>
        <ecNumber evidence="10">6.3.5.-</ecNumber>
    </recommendedName>
</protein>
<dbReference type="PROSITE" id="PS01234">
    <property type="entry name" value="GATB"/>
    <property type="match status" value="1"/>
</dbReference>
<evidence type="ECO:0000256" key="8">
    <source>
        <dbReference type="ARBA" id="ARBA00047380"/>
    </source>
</evidence>
<dbReference type="NCBIfam" id="NF004015">
    <property type="entry name" value="PRK05477.1-5"/>
    <property type="match status" value="1"/>
</dbReference>
<keyword evidence="13" id="KW-1185">Reference proteome</keyword>
<dbReference type="EMBL" id="LOED01000051">
    <property type="protein sequence ID" value="KXG74353.1"/>
    <property type="molecule type" value="Genomic_DNA"/>
</dbReference>
<evidence type="ECO:0000256" key="10">
    <source>
        <dbReference type="HAMAP-Rule" id="MF_00121"/>
    </source>
</evidence>
<dbReference type="NCBIfam" id="NF004014">
    <property type="entry name" value="PRK05477.1-4"/>
    <property type="match status" value="1"/>
</dbReference>
<evidence type="ECO:0000256" key="6">
    <source>
        <dbReference type="ARBA" id="ARBA00022917"/>
    </source>
</evidence>
<dbReference type="Gene3D" id="1.10.10.410">
    <property type="match status" value="1"/>
</dbReference>
<evidence type="ECO:0000256" key="2">
    <source>
        <dbReference type="ARBA" id="ARBA00011123"/>
    </source>
</evidence>
<feature type="domain" description="Asn/Gln amidotransferase" evidence="11">
    <location>
        <begin position="327"/>
        <end position="474"/>
    </location>
</feature>
<name>A0A140L1C8_9FIRM</name>
<keyword evidence="5 10" id="KW-0067">ATP-binding</keyword>
<dbReference type="InterPro" id="IPR004413">
    <property type="entry name" value="GatB"/>
</dbReference>
<dbReference type="AlphaFoldDB" id="A0A140L1C8"/>
<comment type="subunit">
    <text evidence="2 10">Heterotrimer of A, B and C subunits.</text>
</comment>